<keyword evidence="2" id="KW-1185">Reference proteome</keyword>
<proteinExistence type="predicted"/>
<dbReference type="EMBL" id="CP041253">
    <property type="protein sequence ID" value="QDH78183.1"/>
    <property type="molecule type" value="Genomic_DNA"/>
</dbReference>
<organism evidence="1 2">
    <name type="scientific">Echinicola soli</name>
    <dbReference type="NCBI Taxonomy" id="2591634"/>
    <lineage>
        <taxon>Bacteria</taxon>
        <taxon>Pseudomonadati</taxon>
        <taxon>Bacteroidota</taxon>
        <taxon>Cytophagia</taxon>
        <taxon>Cytophagales</taxon>
        <taxon>Cyclobacteriaceae</taxon>
        <taxon>Echinicola</taxon>
    </lineage>
</organism>
<dbReference type="OrthoDB" id="1443240at2"/>
<dbReference type="Proteomes" id="UP000316614">
    <property type="component" value="Chromosome"/>
</dbReference>
<evidence type="ECO:0000313" key="2">
    <source>
        <dbReference type="Proteomes" id="UP000316614"/>
    </source>
</evidence>
<dbReference type="AlphaFoldDB" id="A0A514CED4"/>
<name>A0A514CED4_9BACT</name>
<protein>
    <submittedName>
        <fullName evidence="1">Uncharacterized protein</fullName>
    </submittedName>
</protein>
<dbReference type="InterPro" id="IPR013783">
    <property type="entry name" value="Ig-like_fold"/>
</dbReference>
<dbReference type="KEGG" id="echi:FKX85_03660"/>
<sequence length="858" mass="96116">MKKHATRKFKLQLLFHVITVILLAVQVDHNSFAEGSGDWGTAPDRRSWLWIPANSSNDNGGYGSRGYMMMPSKTNNYNAAHRMFVYVKPGEKVYWGFRNEEEFDFLGWNYYNNYSDIRVKWFYDDTDTGFFPDKRYGIEVDNEYYDAHSNGGRRGRPANAQAAANGPSDLVGATGYEAYSFTNTTEEARAFWVEISRTNGDPIRDGLPISFWDVTVANDAGEVQPGRLYCKYWSILNGLPREAGEVNDRAFHYDFGFYVPVDDTFGGTGDTYFVKHAQFPNSNGGFVNFFANQDGPRNNTGSHVENRKSIEGVSSNYQYPLFLNDPDLEFWPTTVEPTANLDITYEERDPTGNGGHAWVDIDISLPGIVDVLIDLNGNGTYDAGTDLIMSEKYDASGEYTIYWDGKDANDNVVTSGSPIGVFAAVIFSPVHFPVYDMEQSLGITITNVRPGDPEDNTIYWDDSLIPRDGESGFEELDDWWKTSAVSLPVNVTGEAGDSHIWHADGNNGFSETNTINTWAASYYAEVNEDDEYRYLTFQGNVYDDDDGVEDGLIHGQPTAAEGLYVLIVDENNEVVATVPVAADGKYCVDRVPDGTYNAILSTVTVIPGEQSPGPILPEDWENTGAQLGTEQDQNLYEPSGVLGELILNNTSVRDANFGLRIMGILPVVWQDFDAKKVTGERKVKLQWSVSKEWENSHYEIERSKNGSSDFQKIGEIAAVGWTDELTQYQFTDEEIPLSGGQFYYRLKQVNLDNSFSYSSLRQVTVPKVIYTTGVWRAFPNPVKGHELKLELLDDSTYQGGKISLRVINALNKSAGTTVESLDQLNPRVAQVLQFFGKGLVILEVRWENKVQYLKVLLE</sequence>
<dbReference type="Gene3D" id="2.60.40.10">
    <property type="entry name" value="Immunoglobulins"/>
    <property type="match status" value="2"/>
</dbReference>
<gene>
    <name evidence="1" type="ORF">FKX85_03660</name>
</gene>
<dbReference type="RefSeq" id="WP_141613443.1">
    <property type="nucleotide sequence ID" value="NZ_CP041253.1"/>
</dbReference>
<accession>A0A514CED4</accession>
<reference evidence="1 2" key="1">
    <citation type="submission" date="2019-06" db="EMBL/GenBank/DDBJ databases">
        <title>Echinicola alkalisoli sp. nov. isolated from saline soil.</title>
        <authorList>
            <person name="Sun J.-Q."/>
            <person name="Xu L."/>
        </authorList>
    </citation>
    <scope>NUCLEOTIDE SEQUENCE [LARGE SCALE GENOMIC DNA]</scope>
    <source>
        <strain evidence="1 2">LN3S3</strain>
    </source>
</reference>
<evidence type="ECO:0000313" key="1">
    <source>
        <dbReference type="EMBL" id="QDH78183.1"/>
    </source>
</evidence>